<comment type="similarity">
    <text evidence="1 4">Belongs to the glycosyl hydrolase 5 (cellulase A) family.</text>
</comment>
<dbReference type="PANTHER" id="PTHR10551:SF9">
    <property type="entry name" value="FASCIN-2"/>
    <property type="match status" value="1"/>
</dbReference>
<comment type="caution">
    <text evidence="8">The sequence shown here is derived from an EMBL/GenBank/DDBJ whole genome shotgun (WGS) entry which is preliminary data.</text>
</comment>
<dbReference type="CDD" id="cd00257">
    <property type="entry name" value="beta-trefoil_FSCN-like"/>
    <property type="match status" value="1"/>
</dbReference>
<dbReference type="Proteomes" id="UP000886520">
    <property type="component" value="Chromosome 15"/>
</dbReference>
<evidence type="ECO:0008006" key="10">
    <source>
        <dbReference type="Google" id="ProtNLM"/>
    </source>
</evidence>
<dbReference type="InterPro" id="IPR008999">
    <property type="entry name" value="Actin-crosslinking"/>
</dbReference>
<evidence type="ECO:0000256" key="3">
    <source>
        <dbReference type="ARBA" id="ARBA00023295"/>
    </source>
</evidence>
<keyword evidence="2 4" id="KW-0378">Hydrolase</keyword>
<organism evidence="8 9">
    <name type="scientific">Adiantum capillus-veneris</name>
    <name type="common">Maidenhair fern</name>
    <dbReference type="NCBI Taxonomy" id="13818"/>
    <lineage>
        <taxon>Eukaryota</taxon>
        <taxon>Viridiplantae</taxon>
        <taxon>Streptophyta</taxon>
        <taxon>Embryophyta</taxon>
        <taxon>Tracheophyta</taxon>
        <taxon>Polypodiopsida</taxon>
        <taxon>Polypodiidae</taxon>
        <taxon>Polypodiales</taxon>
        <taxon>Pteridineae</taxon>
        <taxon>Pteridaceae</taxon>
        <taxon>Vittarioideae</taxon>
        <taxon>Adiantum</taxon>
    </lineage>
</organism>
<evidence type="ECO:0000256" key="1">
    <source>
        <dbReference type="ARBA" id="ARBA00005641"/>
    </source>
</evidence>
<evidence type="ECO:0000259" key="7">
    <source>
        <dbReference type="Pfam" id="PF25490"/>
    </source>
</evidence>
<dbReference type="SUPFAM" id="SSF51445">
    <property type="entry name" value="(Trans)glycosidases"/>
    <property type="match status" value="1"/>
</dbReference>
<dbReference type="InterPro" id="IPR057232">
    <property type="entry name" value="DUF7910"/>
</dbReference>
<keyword evidence="9" id="KW-1185">Reference proteome</keyword>
<dbReference type="PANTHER" id="PTHR10551">
    <property type="entry name" value="FASCIN"/>
    <property type="match status" value="1"/>
</dbReference>
<dbReference type="Gene3D" id="3.20.20.80">
    <property type="entry name" value="Glycosidases"/>
    <property type="match status" value="1"/>
</dbReference>
<dbReference type="GO" id="GO:0004553">
    <property type="term" value="F:hydrolase activity, hydrolyzing O-glycosyl compounds"/>
    <property type="evidence" value="ECO:0007669"/>
    <property type="project" value="InterPro"/>
</dbReference>
<evidence type="ECO:0000313" key="9">
    <source>
        <dbReference type="Proteomes" id="UP000886520"/>
    </source>
</evidence>
<dbReference type="InterPro" id="IPR001547">
    <property type="entry name" value="Glyco_hydro_5"/>
</dbReference>
<dbReference type="GO" id="GO:0051017">
    <property type="term" value="P:actin filament bundle assembly"/>
    <property type="evidence" value="ECO:0007669"/>
    <property type="project" value="TreeGrafter"/>
</dbReference>
<dbReference type="AlphaFoldDB" id="A0A9D4UJG8"/>
<feature type="domain" description="Glycoside hydrolase family 5" evidence="6">
    <location>
        <begin position="252"/>
        <end position="520"/>
    </location>
</feature>
<keyword evidence="5" id="KW-0732">Signal</keyword>
<sequence>MALSWPPNCWRSFTLFYLLLISSFGGRGSVATGLARHKNAAKDERKLATSQKLAAVNLGGWLVIEQWIRPSLWEGIPDADLLDGSQVQLKSVTLNKYMSAEGGGGQQVVVNRQTASGWETFKVWRYSDGIYNFRVFNNQFITAVNGGGGDVKATGGTAKEWERFTITRNSNNNRVHIKANNGMYLQAKANKDSNNLTADYVSPSEPDWGNNSATFEMTITIASPLHGEYQLANGWGPKKAARVFKNHRDSFITAADFEYLSKLGINGVRIPVGYWIASDPNPPKPFVPGSLQALDNAFVWAEDHKMKIIIDLHAVPGSQNGQEHSASIDGVSQWATGSDDNGQSYIDLTLQVIEFLASRYSERQSLFGIELLNEPMVNDVPIDTLKSYYKKGYDVVRKYNANTYVIMCQLVGGDPADILEMGIHTDFSNAILDLHYYNVFGDTFANLTAQQNIDYINNNRHEEIERLNKDKDSHGFLTFVGEWTNEWALQGATQRDYQKFGEAQLQIYGQTTAGWAYWNYIIDEPTFNHWDFKQSYERNYLLRPSTGWIS</sequence>
<evidence type="ECO:0000313" key="8">
    <source>
        <dbReference type="EMBL" id="KAI5068970.1"/>
    </source>
</evidence>
<evidence type="ECO:0000259" key="6">
    <source>
        <dbReference type="Pfam" id="PF00150"/>
    </source>
</evidence>
<dbReference type="OrthoDB" id="62120at2759"/>
<reference evidence="8" key="1">
    <citation type="submission" date="2021-01" db="EMBL/GenBank/DDBJ databases">
        <title>Adiantum capillus-veneris genome.</title>
        <authorList>
            <person name="Fang Y."/>
            <person name="Liao Q."/>
        </authorList>
    </citation>
    <scope>NUCLEOTIDE SEQUENCE</scope>
    <source>
        <strain evidence="8">H3</strain>
        <tissue evidence="8">Leaf</tissue>
    </source>
</reference>
<proteinExistence type="inferred from homology"/>
<evidence type="ECO:0000256" key="2">
    <source>
        <dbReference type="ARBA" id="ARBA00022801"/>
    </source>
</evidence>
<dbReference type="GO" id="GO:0005737">
    <property type="term" value="C:cytoplasm"/>
    <property type="evidence" value="ECO:0007669"/>
    <property type="project" value="TreeGrafter"/>
</dbReference>
<protein>
    <recommendedName>
        <fullName evidence="10">Mannan endo-1,4-beta-mannosidase</fullName>
    </recommendedName>
</protein>
<dbReference type="InterPro" id="IPR017853">
    <property type="entry name" value="GH"/>
</dbReference>
<dbReference type="Pfam" id="PF25490">
    <property type="entry name" value="DUF7910"/>
    <property type="match status" value="1"/>
</dbReference>
<feature type="domain" description="DUF7910" evidence="7">
    <location>
        <begin position="79"/>
        <end position="219"/>
    </location>
</feature>
<dbReference type="EMBL" id="JABFUD020000015">
    <property type="protein sequence ID" value="KAI5068970.1"/>
    <property type="molecule type" value="Genomic_DNA"/>
</dbReference>
<dbReference type="GO" id="GO:0000272">
    <property type="term" value="P:polysaccharide catabolic process"/>
    <property type="evidence" value="ECO:0007669"/>
    <property type="project" value="InterPro"/>
</dbReference>
<dbReference type="GO" id="GO:0016477">
    <property type="term" value="P:cell migration"/>
    <property type="evidence" value="ECO:0007669"/>
    <property type="project" value="TreeGrafter"/>
</dbReference>
<gene>
    <name evidence="8" type="ORF">GOP47_0015271</name>
</gene>
<evidence type="ECO:0000256" key="4">
    <source>
        <dbReference type="RuleBase" id="RU361153"/>
    </source>
</evidence>
<accession>A0A9D4UJG8</accession>
<evidence type="ECO:0000256" key="5">
    <source>
        <dbReference type="SAM" id="SignalP"/>
    </source>
</evidence>
<dbReference type="InterPro" id="IPR010431">
    <property type="entry name" value="Fascin"/>
</dbReference>
<dbReference type="GO" id="GO:0015629">
    <property type="term" value="C:actin cytoskeleton"/>
    <property type="evidence" value="ECO:0007669"/>
    <property type="project" value="TreeGrafter"/>
</dbReference>
<keyword evidence="3 4" id="KW-0326">Glycosidase</keyword>
<feature type="signal peptide" evidence="5">
    <location>
        <begin position="1"/>
        <end position="28"/>
    </location>
</feature>
<dbReference type="Gene3D" id="2.80.10.50">
    <property type="match status" value="1"/>
</dbReference>
<name>A0A9D4UJG8_ADICA</name>
<feature type="chain" id="PRO_5038672513" description="Mannan endo-1,4-beta-mannosidase" evidence="5">
    <location>
        <begin position="29"/>
        <end position="550"/>
    </location>
</feature>
<dbReference type="GO" id="GO:0007163">
    <property type="term" value="P:establishment or maintenance of cell polarity"/>
    <property type="evidence" value="ECO:0007669"/>
    <property type="project" value="TreeGrafter"/>
</dbReference>
<dbReference type="Pfam" id="PF00150">
    <property type="entry name" value="Cellulase"/>
    <property type="match status" value="1"/>
</dbReference>
<dbReference type="SUPFAM" id="SSF50405">
    <property type="entry name" value="Actin-crosslinking proteins"/>
    <property type="match status" value="1"/>
</dbReference>
<dbReference type="GO" id="GO:0051015">
    <property type="term" value="F:actin filament binding"/>
    <property type="evidence" value="ECO:0007669"/>
    <property type="project" value="InterPro"/>
</dbReference>